<keyword evidence="3" id="KW-1185">Reference proteome</keyword>
<name>A0A9P7QK54_9HYPO</name>
<evidence type="ECO:0000256" key="1">
    <source>
        <dbReference type="SAM" id="SignalP"/>
    </source>
</evidence>
<dbReference type="AlphaFoldDB" id="A0A9P7QK54"/>
<feature type="chain" id="PRO_5040230659" evidence="1">
    <location>
        <begin position="16"/>
        <end position="169"/>
    </location>
</feature>
<sequence>MRLLTLLPFACGALALATGPVRLPADQRAVDGGATVNLEDAVLADHEITRHDEEASLSLEKRMNGITMPGIVLPKTSAPAALLFNGLKITFSMGIHWVKTEAGEWIYEHYVQSMHLLNELNRRISVQIIAAGQTLLAKHMNQLGEGDATPPEGTQTFDLYINELHDGEL</sequence>
<protein>
    <submittedName>
        <fullName evidence="2">Uncharacterized protein</fullName>
    </submittedName>
</protein>
<gene>
    <name evidence="2" type="ORF">E4U09_007328</name>
</gene>
<proteinExistence type="predicted"/>
<keyword evidence="1" id="KW-0732">Signal</keyword>
<evidence type="ECO:0000313" key="2">
    <source>
        <dbReference type="EMBL" id="KAG6300188.1"/>
    </source>
</evidence>
<reference evidence="2 3" key="1">
    <citation type="journal article" date="2020" name="bioRxiv">
        <title>Whole genome comparisons of ergot fungi reveals the divergence and evolution of species within the genus Claviceps are the result of varying mechanisms driving genome evolution and host range expansion.</title>
        <authorList>
            <person name="Wyka S.A."/>
            <person name="Mondo S.J."/>
            <person name="Liu M."/>
            <person name="Dettman J."/>
            <person name="Nalam V."/>
            <person name="Broders K.D."/>
        </authorList>
    </citation>
    <scope>NUCLEOTIDE SEQUENCE [LARGE SCALE GENOMIC DNA]</scope>
    <source>
        <strain evidence="2 3">Clav52</strain>
    </source>
</reference>
<comment type="caution">
    <text evidence="2">The sequence shown here is derived from an EMBL/GenBank/DDBJ whole genome shotgun (WGS) entry which is preliminary data.</text>
</comment>
<dbReference type="Proteomes" id="UP000707071">
    <property type="component" value="Unassembled WGS sequence"/>
</dbReference>
<organism evidence="2 3">
    <name type="scientific">Claviceps aff. purpurea</name>
    <dbReference type="NCBI Taxonomy" id="1967640"/>
    <lineage>
        <taxon>Eukaryota</taxon>
        <taxon>Fungi</taxon>
        <taxon>Dikarya</taxon>
        <taxon>Ascomycota</taxon>
        <taxon>Pezizomycotina</taxon>
        <taxon>Sordariomycetes</taxon>
        <taxon>Hypocreomycetidae</taxon>
        <taxon>Hypocreales</taxon>
        <taxon>Clavicipitaceae</taxon>
        <taxon>Claviceps</taxon>
    </lineage>
</organism>
<dbReference type="EMBL" id="SRRH01000073">
    <property type="protein sequence ID" value="KAG6300188.1"/>
    <property type="molecule type" value="Genomic_DNA"/>
</dbReference>
<feature type="signal peptide" evidence="1">
    <location>
        <begin position="1"/>
        <end position="15"/>
    </location>
</feature>
<accession>A0A9P7QK54</accession>
<evidence type="ECO:0000313" key="3">
    <source>
        <dbReference type="Proteomes" id="UP000707071"/>
    </source>
</evidence>